<evidence type="ECO:0000313" key="3">
    <source>
        <dbReference type="Proteomes" id="UP000263486"/>
    </source>
</evidence>
<dbReference type="Proteomes" id="UP000263486">
    <property type="component" value="Unassembled WGS sequence"/>
</dbReference>
<evidence type="ECO:0008006" key="4">
    <source>
        <dbReference type="Google" id="ProtNLM"/>
    </source>
</evidence>
<name>A0ABX9KLM8_9FUSO</name>
<evidence type="ECO:0000256" key="1">
    <source>
        <dbReference type="SAM" id="Phobius"/>
    </source>
</evidence>
<keyword evidence="3" id="KW-1185">Reference proteome</keyword>
<keyword evidence="1" id="KW-0812">Transmembrane</keyword>
<dbReference type="RefSeq" id="WP_114640976.1">
    <property type="nucleotide sequence ID" value="NZ_JAACIO010000001.1"/>
</dbReference>
<keyword evidence="1" id="KW-0472">Membrane</keyword>
<evidence type="ECO:0000313" key="2">
    <source>
        <dbReference type="EMBL" id="REI43257.1"/>
    </source>
</evidence>
<dbReference type="EMBL" id="QUAJ01000001">
    <property type="protein sequence ID" value="REI43257.1"/>
    <property type="molecule type" value="Genomic_DNA"/>
</dbReference>
<accession>A0ABX9KLM8</accession>
<keyword evidence="1" id="KW-1133">Transmembrane helix</keyword>
<protein>
    <recommendedName>
        <fullName evidence="4">DUF2953 domain-containing protein</fullName>
    </recommendedName>
</protein>
<feature type="transmembrane region" description="Helical" evidence="1">
    <location>
        <begin position="169"/>
        <end position="189"/>
    </location>
</feature>
<comment type="caution">
    <text evidence="2">The sequence shown here is derived from an EMBL/GenBank/DDBJ whole genome shotgun (WGS) entry which is preliminary data.</text>
</comment>
<proteinExistence type="predicted"/>
<gene>
    <name evidence="2" type="ORF">DYH56_00975</name>
</gene>
<reference evidence="2 3" key="1">
    <citation type="submission" date="2018-08" db="EMBL/GenBank/DDBJ databases">
        <title>Draft genome sequence of Psychrilyobacter sp. strain SD5 isolated from Black Sea water.</title>
        <authorList>
            <person name="Yadav S."/>
            <person name="Villanueva L."/>
            <person name="Damste J.S.S."/>
        </authorList>
    </citation>
    <scope>NUCLEOTIDE SEQUENCE [LARGE SCALE GENOMIC DNA]</scope>
    <source>
        <strain evidence="2 3">SD5</strain>
    </source>
</reference>
<sequence>MILDVLLIILISVLLFILLLLFFPFTYSIKLANNKNCFYCGAKVRWLFGLFQLGYSNKQLFYIKVFGRSIKIKSKKTAQKQKIEENEKKGRTRVKKRKMTKKGVKYIVHCLKKVLKKYKPKKFVISGELGFEDPGITGFVHGLSSFFSIPMDMEKFRFRYDEEIYNGTIYTDGTFALYYLVFIFLKLILYKPARLVLR</sequence>
<organism evidence="2 3">
    <name type="scientific">Psychrilyobacter piezotolerans</name>
    <dbReference type="NCBI Taxonomy" id="2293438"/>
    <lineage>
        <taxon>Bacteria</taxon>
        <taxon>Fusobacteriati</taxon>
        <taxon>Fusobacteriota</taxon>
        <taxon>Fusobacteriia</taxon>
        <taxon>Fusobacteriales</taxon>
        <taxon>Fusobacteriaceae</taxon>
        <taxon>Psychrilyobacter</taxon>
    </lineage>
</organism>